<feature type="chain" id="PRO_5018133272" description="Gram-positive cocci surface proteins LPxTG domain-containing protein" evidence="3">
    <location>
        <begin position="22"/>
        <end position="166"/>
    </location>
</feature>
<keyword evidence="5" id="KW-1185">Reference proteome</keyword>
<feature type="compositionally biased region" description="Low complexity" evidence="1">
    <location>
        <begin position="50"/>
        <end position="63"/>
    </location>
</feature>
<keyword evidence="2" id="KW-0812">Transmembrane</keyword>
<keyword evidence="3" id="KW-0732">Signal</keyword>
<evidence type="ECO:0000256" key="3">
    <source>
        <dbReference type="SAM" id="SignalP"/>
    </source>
</evidence>
<feature type="transmembrane region" description="Helical" evidence="2">
    <location>
        <begin position="141"/>
        <end position="162"/>
    </location>
</feature>
<sequence>MPTVVVLALTLALAPAPSPSATSNPLGDIIGGVGQIVDDLLGGDPPSAAPTPSVTPTLSVVPTGAPTPSRSPVVADQPSPVASTAIPVPAGSAGDVPAPAVPDRRTDGESTGTREAAVPRRDGDTAEPTALPTLASPTRDAWPPASYLLVVGLLVLLALLLLRRRA</sequence>
<feature type="region of interest" description="Disordered" evidence="1">
    <location>
        <begin position="41"/>
        <end position="137"/>
    </location>
</feature>
<proteinExistence type="predicted"/>
<protein>
    <recommendedName>
        <fullName evidence="6">Gram-positive cocci surface proteins LPxTG domain-containing protein</fullName>
    </recommendedName>
</protein>
<feature type="non-terminal residue" evidence="4">
    <location>
        <position position="166"/>
    </location>
</feature>
<evidence type="ECO:0000313" key="5">
    <source>
        <dbReference type="Proteomes" id="UP000282312"/>
    </source>
</evidence>
<comment type="caution">
    <text evidence="4">The sequence shown here is derived from an EMBL/GenBank/DDBJ whole genome shotgun (WGS) entry which is preliminary data.</text>
</comment>
<evidence type="ECO:0008006" key="6">
    <source>
        <dbReference type="Google" id="ProtNLM"/>
    </source>
</evidence>
<keyword evidence="2" id="KW-1133">Transmembrane helix</keyword>
<evidence type="ECO:0000256" key="1">
    <source>
        <dbReference type="SAM" id="MobiDB-lite"/>
    </source>
</evidence>
<name>A0A3N9WQL9_9ACTN</name>
<feature type="signal peptide" evidence="3">
    <location>
        <begin position="1"/>
        <end position="21"/>
    </location>
</feature>
<keyword evidence="2" id="KW-0472">Membrane</keyword>
<reference evidence="4 5" key="1">
    <citation type="submission" date="2018-05" db="EMBL/GenBank/DDBJ databases">
        <title>Micromonospora from Atacama Desert.</title>
        <authorList>
            <person name="Carro L."/>
            <person name="Goodfellow M."/>
            <person name="Klenk H.-P."/>
        </authorList>
    </citation>
    <scope>NUCLEOTIDE SEQUENCE [LARGE SCALE GENOMIC DNA]</scope>
    <source>
        <strain evidence="4 5">LB39</strain>
    </source>
</reference>
<accession>A0A3N9WQL9</accession>
<dbReference type="AlphaFoldDB" id="A0A3N9WQL9"/>
<evidence type="ECO:0000256" key="2">
    <source>
        <dbReference type="SAM" id="Phobius"/>
    </source>
</evidence>
<dbReference type="EMBL" id="QGSZ01000323">
    <property type="protein sequence ID" value="RQW97292.1"/>
    <property type="molecule type" value="Genomic_DNA"/>
</dbReference>
<dbReference type="Proteomes" id="UP000282312">
    <property type="component" value="Unassembled WGS sequence"/>
</dbReference>
<gene>
    <name evidence="4" type="ORF">DLJ59_29350</name>
</gene>
<organism evidence="4 5">
    <name type="scientific">Micromonospora inaquosa</name>
    <dbReference type="NCBI Taxonomy" id="2203716"/>
    <lineage>
        <taxon>Bacteria</taxon>
        <taxon>Bacillati</taxon>
        <taxon>Actinomycetota</taxon>
        <taxon>Actinomycetes</taxon>
        <taxon>Micromonosporales</taxon>
        <taxon>Micromonosporaceae</taxon>
        <taxon>Micromonospora</taxon>
    </lineage>
</organism>
<evidence type="ECO:0000313" key="4">
    <source>
        <dbReference type="EMBL" id="RQW97292.1"/>
    </source>
</evidence>